<dbReference type="GO" id="GO:0006352">
    <property type="term" value="P:DNA-templated transcription initiation"/>
    <property type="evidence" value="ECO:0007669"/>
    <property type="project" value="InterPro"/>
</dbReference>
<dbReference type="PANTHER" id="PTHR43133:SF8">
    <property type="entry name" value="RNA POLYMERASE SIGMA FACTOR HI_1459-RELATED"/>
    <property type="match status" value="1"/>
</dbReference>
<dbReference type="SUPFAM" id="SSF88946">
    <property type="entry name" value="Sigma2 domain of RNA polymerase sigma factors"/>
    <property type="match status" value="1"/>
</dbReference>
<proteinExistence type="inferred from homology"/>
<dbReference type="STRING" id="393003.SAMN05660461_3670"/>
<accession>A0A1T5P2U7</accession>
<dbReference type="InterPro" id="IPR013325">
    <property type="entry name" value="RNA_pol_sigma_r2"/>
</dbReference>
<dbReference type="Gene3D" id="1.10.1740.10">
    <property type="match status" value="1"/>
</dbReference>
<evidence type="ECO:0000313" key="7">
    <source>
        <dbReference type="Proteomes" id="UP000190166"/>
    </source>
</evidence>
<keyword evidence="3" id="KW-0731">Sigma factor</keyword>
<organism evidence="6 7">
    <name type="scientific">Chitinophaga ginsengisegetis</name>
    <dbReference type="NCBI Taxonomy" id="393003"/>
    <lineage>
        <taxon>Bacteria</taxon>
        <taxon>Pseudomonadati</taxon>
        <taxon>Bacteroidota</taxon>
        <taxon>Chitinophagia</taxon>
        <taxon>Chitinophagales</taxon>
        <taxon>Chitinophagaceae</taxon>
        <taxon>Chitinophaga</taxon>
    </lineage>
</organism>
<dbReference type="GO" id="GO:0016987">
    <property type="term" value="F:sigma factor activity"/>
    <property type="evidence" value="ECO:0007669"/>
    <property type="project" value="UniProtKB-KW"/>
</dbReference>
<keyword evidence="4" id="KW-0238">DNA-binding</keyword>
<dbReference type="EMBL" id="FUZZ01000002">
    <property type="protein sequence ID" value="SKD07044.1"/>
    <property type="molecule type" value="Genomic_DNA"/>
</dbReference>
<dbReference type="AlphaFoldDB" id="A0A1T5P2U7"/>
<dbReference type="InterPro" id="IPR013324">
    <property type="entry name" value="RNA_pol_sigma_r3/r4-like"/>
</dbReference>
<keyword evidence="7" id="KW-1185">Reference proteome</keyword>
<protein>
    <submittedName>
        <fullName evidence="6">RNA polymerase sigma factor, sigma-70 family</fullName>
    </submittedName>
</protein>
<evidence type="ECO:0000256" key="4">
    <source>
        <dbReference type="ARBA" id="ARBA00023125"/>
    </source>
</evidence>
<dbReference type="InterPro" id="IPR039425">
    <property type="entry name" value="RNA_pol_sigma-70-like"/>
</dbReference>
<evidence type="ECO:0000313" key="6">
    <source>
        <dbReference type="EMBL" id="SKD07044.1"/>
    </source>
</evidence>
<name>A0A1T5P2U7_9BACT</name>
<comment type="similarity">
    <text evidence="1">Belongs to the sigma-70 factor family. ECF subfamily.</text>
</comment>
<dbReference type="InterPro" id="IPR014284">
    <property type="entry name" value="RNA_pol_sigma-70_dom"/>
</dbReference>
<dbReference type="RefSeq" id="WP_079470923.1">
    <property type="nucleotide sequence ID" value="NZ_FUZZ01000002.1"/>
</dbReference>
<dbReference type="Proteomes" id="UP000190166">
    <property type="component" value="Unassembled WGS sequence"/>
</dbReference>
<evidence type="ECO:0000256" key="3">
    <source>
        <dbReference type="ARBA" id="ARBA00023082"/>
    </source>
</evidence>
<evidence type="ECO:0000256" key="1">
    <source>
        <dbReference type="ARBA" id="ARBA00010641"/>
    </source>
</evidence>
<reference evidence="6 7" key="1">
    <citation type="submission" date="2017-02" db="EMBL/GenBank/DDBJ databases">
        <authorList>
            <person name="Peterson S.W."/>
        </authorList>
    </citation>
    <scope>NUCLEOTIDE SEQUENCE [LARGE SCALE GENOMIC DNA]</scope>
    <source>
        <strain evidence="6 7">DSM 18108</strain>
    </source>
</reference>
<dbReference type="SUPFAM" id="SSF88659">
    <property type="entry name" value="Sigma3 and sigma4 domains of RNA polymerase sigma factors"/>
    <property type="match status" value="1"/>
</dbReference>
<dbReference type="GO" id="GO:0003677">
    <property type="term" value="F:DNA binding"/>
    <property type="evidence" value="ECO:0007669"/>
    <property type="project" value="UniProtKB-KW"/>
</dbReference>
<keyword evidence="5" id="KW-0804">Transcription</keyword>
<gene>
    <name evidence="6" type="ORF">SAMN05660461_3670</name>
</gene>
<evidence type="ECO:0000256" key="5">
    <source>
        <dbReference type="ARBA" id="ARBA00023163"/>
    </source>
</evidence>
<dbReference type="PANTHER" id="PTHR43133">
    <property type="entry name" value="RNA POLYMERASE ECF-TYPE SIGMA FACTO"/>
    <property type="match status" value="1"/>
</dbReference>
<sequence>MFLSTHAKHFQMSIHPDQRYLEGLLQNDTLLVQEIYQRFAGKIKHHILQHQGTEDDAADIFQESIIDVYHQAKHKQLQLTCPFEPFFLLICKRKWLNELKKRGRQPVTKRLDDLYDVGEDVFAAAEQVVKEEAQAGMYLAQFERLGEKCREILRLSLTGEAQEKIAAAMGVTYGYLRKKKSECMATLLSYIQAQKT</sequence>
<dbReference type="NCBIfam" id="TIGR02937">
    <property type="entry name" value="sigma70-ECF"/>
    <property type="match status" value="1"/>
</dbReference>
<keyword evidence="2" id="KW-0805">Transcription regulation</keyword>
<evidence type="ECO:0000256" key="2">
    <source>
        <dbReference type="ARBA" id="ARBA00023015"/>
    </source>
</evidence>